<accession>A0A806K2A5</accession>
<keyword evidence="1" id="KW-0677">Repeat</keyword>
<feature type="chain" id="PRO_5032939209" evidence="4">
    <location>
        <begin position="21"/>
        <end position="274"/>
    </location>
</feature>
<name>A0A806K2A5_9BACT</name>
<dbReference type="AlphaFoldDB" id="A0A806K2A5"/>
<evidence type="ECO:0000256" key="1">
    <source>
        <dbReference type="ARBA" id="ARBA00022737"/>
    </source>
</evidence>
<dbReference type="SUPFAM" id="SSF48452">
    <property type="entry name" value="TPR-like"/>
    <property type="match status" value="1"/>
</dbReference>
<evidence type="ECO:0000256" key="2">
    <source>
        <dbReference type="ARBA" id="ARBA00022803"/>
    </source>
</evidence>
<feature type="repeat" description="TPR" evidence="3">
    <location>
        <begin position="40"/>
        <end position="73"/>
    </location>
</feature>
<dbReference type="PROSITE" id="PS51257">
    <property type="entry name" value="PROKAR_LIPOPROTEIN"/>
    <property type="match status" value="1"/>
</dbReference>
<dbReference type="InterPro" id="IPR011990">
    <property type="entry name" value="TPR-like_helical_dom_sf"/>
</dbReference>
<dbReference type="InterPro" id="IPR050498">
    <property type="entry name" value="Ycf3"/>
</dbReference>
<sequence length="274" mass="33019">MKIIYFKTFLIFFTLFYSCASTNSNTEINVLNESEKLERYNQLLSRGLQLSNVNENQSAMEVYSEAIRLLPERSEAYYRRSVNYYLWNSYPPKIELAINDITSAIKYDPRNADYFVLRGDLYFRYSSEYPISNIGRMSLEEYRNREYSYYLSNMNKAISDYSTAIRLDTRNYEYYFKRGGLYLFIKDWNKAIVDLTVVIENIDINRLDNWNIRHAYEYSYRYRGMAYYQIGRVDLATNDFRMYSELSGREYTINDYITQEEREAEQNRQLGKIR</sequence>
<evidence type="ECO:0000313" key="5">
    <source>
        <dbReference type="EMBL" id="AGS54118.1"/>
    </source>
</evidence>
<dbReference type="GO" id="GO:0046813">
    <property type="term" value="P:receptor-mediated virion attachment to host cell"/>
    <property type="evidence" value="ECO:0007669"/>
    <property type="project" value="TreeGrafter"/>
</dbReference>
<feature type="signal peptide" evidence="4">
    <location>
        <begin position="1"/>
        <end position="20"/>
    </location>
</feature>
<dbReference type="PANTHER" id="PTHR44858:SF1">
    <property type="entry name" value="UDP-N-ACETYLGLUCOSAMINE--PEPTIDE N-ACETYLGLUCOSAMINYLTRANSFERASE SPINDLY-RELATED"/>
    <property type="match status" value="1"/>
</dbReference>
<evidence type="ECO:0000256" key="4">
    <source>
        <dbReference type="SAM" id="SignalP"/>
    </source>
</evidence>
<reference evidence="5" key="1">
    <citation type="submission" date="2012-03" db="EMBL/GenBank/DDBJ databases">
        <title>Functional metagenomics reveals considerable lignocellulase gene clusters in the gut microbiome of a wood-feeding higher termite.</title>
        <authorList>
            <person name="Liu N."/>
        </authorList>
    </citation>
    <scope>NUCLEOTIDE SEQUENCE</scope>
</reference>
<keyword evidence="4" id="KW-0732">Signal</keyword>
<dbReference type="PANTHER" id="PTHR44858">
    <property type="entry name" value="TETRATRICOPEPTIDE REPEAT PROTEIN 6"/>
    <property type="match status" value="1"/>
</dbReference>
<protein>
    <submittedName>
        <fullName evidence="5">Tetratricopeptide repeat family protein</fullName>
    </submittedName>
</protein>
<dbReference type="InterPro" id="IPR019734">
    <property type="entry name" value="TPR_rpt"/>
</dbReference>
<dbReference type="EMBL" id="JQ844277">
    <property type="protein sequence ID" value="AGS54118.1"/>
    <property type="molecule type" value="Genomic_DNA"/>
</dbReference>
<organism evidence="5">
    <name type="scientific">uncultured bacterium contig00021</name>
    <dbReference type="NCBI Taxonomy" id="1181511"/>
    <lineage>
        <taxon>Bacteria</taxon>
        <taxon>environmental samples</taxon>
    </lineage>
</organism>
<proteinExistence type="predicted"/>
<evidence type="ECO:0000256" key="3">
    <source>
        <dbReference type="PROSITE-ProRule" id="PRU00339"/>
    </source>
</evidence>
<dbReference type="GO" id="GO:0009279">
    <property type="term" value="C:cell outer membrane"/>
    <property type="evidence" value="ECO:0007669"/>
    <property type="project" value="TreeGrafter"/>
</dbReference>
<dbReference type="SMART" id="SM00028">
    <property type="entry name" value="TPR"/>
    <property type="match status" value="5"/>
</dbReference>
<dbReference type="Gene3D" id="1.25.40.10">
    <property type="entry name" value="Tetratricopeptide repeat domain"/>
    <property type="match status" value="2"/>
</dbReference>
<keyword evidence="2 3" id="KW-0802">TPR repeat</keyword>
<dbReference type="PROSITE" id="PS50005">
    <property type="entry name" value="TPR"/>
    <property type="match status" value="1"/>
</dbReference>